<evidence type="ECO:0000313" key="2">
    <source>
        <dbReference type="EMBL" id="PRQ38174.1"/>
    </source>
</evidence>
<sequence length="113" mass="12584">MKLVLYPNGNKKKNVEDHISVYLSIAGEDSLQTGWGVSVDFRLFLLDQNKGMYLVLEGTASALDLATTFCFLLRQVTRFPPTKVKYPDVERLSVLSPAQSASVYPTTSNSSFF</sequence>
<dbReference type="PANTHER" id="PTHR46162:SF2">
    <property type="entry name" value="ANKYRIN REPEAT-CONTAINING PROTEIN-RELATED"/>
    <property type="match status" value="1"/>
</dbReference>
<dbReference type="CDD" id="cd00121">
    <property type="entry name" value="MATH"/>
    <property type="match status" value="1"/>
</dbReference>
<proteinExistence type="predicted"/>
<keyword evidence="3" id="KW-1185">Reference proteome</keyword>
<dbReference type="Gene3D" id="2.60.210.10">
    <property type="entry name" value="Apoptosis, Tumor Necrosis Factor Receptor Associated Protein 2, Chain A"/>
    <property type="match status" value="1"/>
</dbReference>
<dbReference type="PANTHER" id="PTHR46162">
    <property type="entry name" value="TRAF-LIKE FAMILY PROTEIN"/>
    <property type="match status" value="1"/>
</dbReference>
<dbReference type="Gramene" id="PRQ38174">
    <property type="protein sequence ID" value="PRQ38174"/>
    <property type="gene ID" value="RchiOBHm_Chr4g0410851"/>
</dbReference>
<name>A0A2P6QVI6_ROSCH</name>
<organism evidence="2 3">
    <name type="scientific">Rosa chinensis</name>
    <name type="common">China rose</name>
    <dbReference type="NCBI Taxonomy" id="74649"/>
    <lineage>
        <taxon>Eukaryota</taxon>
        <taxon>Viridiplantae</taxon>
        <taxon>Streptophyta</taxon>
        <taxon>Embryophyta</taxon>
        <taxon>Tracheophyta</taxon>
        <taxon>Spermatophyta</taxon>
        <taxon>Magnoliopsida</taxon>
        <taxon>eudicotyledons</taxon>
        <taxon>Gunneridae</taxon>
        <taxon>Pentapetalae</taxon>
        <taxon>rosids</taxon>
        <taxon>fabids</taxon>
        <taxon>Rosales</taxon>
        <taxon>Rosaceae</taxon>
        <taxon>Rosoideae</taxon>
        <taxon>Rosoideae incertae sedis</taxon>
        <taxon>Rosa</taxon>
    </lineage>
</organism>
<evidence type="ECO:0000259" key="1">
    <source>
        <dbReference type="Pfam" id="PF22486"/>
    </source>
</evidence>
<dbReference type="STRING" id="74649.A0A2P6QVI6"/>
<feature type="domain" description="MATH" evidence="1">
    <location>
        <begin position="1"/>
        <end position="51"/>
    </location>
</feature>
<dbReference type="Proteomes" id="UP000238479">
    <property type="component" value="Chromosome 4"/>
</dbReference>
<evidence type="ECO:0000313" key="3">
    <source>
        <dbReference type="Proteomes" id="UP000238479"/>
    </source>
</evidence>
<dbReference type="InterPro" id="IPR008974">
    <property type="entry name" value="TRAF-like"/>
</dbReference>
<dbReference type="EMBL" id="PDCK01000042">
    <property type="protein sequence ID" value="PRQ38174.1"/>
    <property type="molecule type" value="Genomic_DNA"/>
</dbReference>
<protein>
    <recommendedName>
        <fullName evidence="1">MATH domain-containing protein</fullName>
    </recommendedName>
</protein>
<dbReference type="Pfam" id="PF22486">
    <property type="entry name" value="MATH_2"/>
    <property type="match status" value="1"/>
</dbReference>
<dbReference type="SUPFAM" id="SSF49599">
    <property type="entry name" value="TRAF domain-like"/>
    <property type="match status" value="1"/>
</dbReference>
<comment type="caution">
    <text evidence="2">The sequence shown here is derived from an EMBL/GenBank/DDBJ whole genome shotgun (WGS) entry which is preliminary data.</text>
</comment>
<gene>
    <name evidence="2" type="ORF">RchiOBHm_Chr4g0410851</name>
</gene>
<dbReference type="InterPro" id="IPR002083">
    <property type="entry name" value="MATH/TRAF_dom"/>
</dbReference>
<accession>A0A2P6QVI6</accession>
<reference evidence="2 3" key="1">
    <citation type="journal article" date="2018" name="Nat. Genet.">
        <title>The Rosa genome provides new insights in the design of modern roses.</title>
        <authorList>
            <person name="Bendahmane M."/>
        </authorList>
    </citation>
    <scope>NUCLEOTIDE SEQUENCE [LARGE SCALE GENOMIC DNA]</scope>
    <source>
        <strain evidence="3">cv. Old Blush</strain>
    </source>
</reference>
<dbReference type="AlphaFoldDB" id="A0A2P6QVI6"/>